<dbReference type="InterPro" id="IPR035906">
    <property type="entry name" value="MetI-like_sf"/>
</dbReference>
<feature type="transmembrane region" description="Helical" evidence="7">
    <location>
        <begin position="210"/>
        <end position="235"/>
    </location>
</feature>
<reference evidence="11" key="1">
    <citation type="journal article" date="2019" name="Int. J. Syst. Evol. Microbiol.">
        <title>The Global Catalogue of Microorganisms (GCM) 10K type strain sequencing project: providing services to taxonomists for standard genome sequencing and annotation.</title>
        <authorList>
            <consortium name="The Broad Institute Genomics Platform"/>
            <consortium name="The Broad Institute Genome Sequencing Center for Infectious Disease"/>
            <person name="Wu L."/>
            <person name="Ma J."/>
        </authorList>
    </citation>
    <scope>NUCLEOTIDE SEQUENCE [LARGE SCALE GENOMIC DNA]</scope>
    <source>
        <strain evidence="11">CCUG 53903</strain>
    </source>
</reference>
<accession>A0ABW1CF40</accession>
<sequence length="303" mass="32666">MTTGSVTSAKTSRPVPVPPARAPRRRSSRRTWGGRGHLVAAGLLTLAFVSPIYLTIVNAFKSQAQILDNPAAPPAPPTMRNITDALGRSDKIIQIGLTNSAVTVVVSVLLIIPIGAALSFWLTRRPARFRRTVLAFFSAGLMIPPAVVLLPTIRILTFLHLDHTYQGLILANVGGGYLSFAVFVYSGFLRAIPSEIIEAAGIDGAGLLRIWWTILMPLLRPATATVAIFLSLWIWNDFMNPQFILGPLHGQTITTGLYVSLGQYSTNYAQLFGVMFLAAVIPVAGYLALQKQFIAGLTTGATK</sequence>
<feature type="transmembrane region" description="Helical" evidence="7">
    <location>
        <begin position="38"/>
        <end position="60"/>
    </location>
</feature>
<feature type="transmembrane region" description="Helical" evidence="7">
    <location>
        <begin position="101"/>
        <end position="122"/>
    </location>
</feature>
<dbReference type="PANTHER" id="PTHR43744:SF12">
    <property type="entry name" value="ABC TRANSPORTER PERMEASE PROTEIN MG189-RELATED"/>
    <property type="match status" value="1"/>
</dbReference>
<dbReference type="RefSeq" id="WP_379513573.1">
    <property type="nucleotide sequence ID" value="NZ_JBHSPA010000012.1"/>
</dbReference>
<evidence type="ECO:0000256" key="7">
    <source>
        <dbReference type="RuleBase" id="RU363032"/>
    </source>
</evidence>
<feature type="region of interest" description="Disordered" evidence="8">
    <location>
        <begin position="1"/>
        <end position="31"/>
    </location>
</feature>
<dbReference type="CDD" id="cd06261">
    <property type="entry name" value="TM_PBP2"/>
    <property type="match status" value="1"/>
</dbReference>
<dbReference type="EMBL" id="JBHSPA010000012">
    <property type="protein sequence ID" value="MFC5824042.1"/>
    <property type="molecule type" value="Genomic_DNA"/>
</dbReference>
<keyword evidence="3" id="KW-1003">Cell membrane</keyword>
<dbReference type="PROSITE" id="PS50928">
    <property type="entry name" value="ABC_TM1"/>
    <property type="match status" value="1"/>
</dbReference>
<feature type="transmembrane region" description="Helical" evidence="7">
    <location>
        <begin position="168"/>
        <end position="189"/>
    </location>
</feature>
<evidence type="ECO:0000256" key="3">
    <source>
        <dbReference type="ARBA" id="ARBA00022475"/>
    </source>
</evidence>
<evidence type="ECO:0000256" key="8">
    <source>
        <dbReference type="SAM" id="MobiDB-lite"/>
    </source>
</evidence>
<feature type="transmembrane region" description="Helical" evidence="7">
    <location>
        <begin position="268"/>
        <end position="289"/>
    </location>
</feature>
<evidence type="ECO:0000256" key="2">
    <source>
        <dbReference type="ARBA" id="ARBA00022448"/>
    </source>
</evidence>
<dbReference type="InterPro" id="IPR000515">
    <property type="entry name" value="MetI-like"/>
</dbReference>
<dbReference type="Gene3D" id="1.10.3720.10">
    <property type="entry name" value="MetI-like"/>
    <property type="match status" value="1"/>
</dbReference>
<evidence type="ECO:0000313" key="10">
    <source>
        <dbReference type="EMBL" id="MFC5824042.1"/>
    </source>
</evidence>
<keyword evidence="11" id="KW-1185">Reference proteome</keyword>
<dbReference type="SUPFAM" id="SSF161098">
    <property type="entry name" value="MetI-like"/>
    <property type="match status" value="1"/>
</dbReference>
<name>A0ABW1CF40_9ACTN</name>
<keyword evidence="2 7" id="KW-0813">Transport</keyword>
<keyword evidence="4 7" id="KW-0812">Transmembrane</keyword>
<dbReference type="PANTHER" id="PTHR43744">
    <property type="entry name" value="ABC TRANSPORTER PERMEASE PROTEIN MG189-RELATED-RELATED"/>
    <property type="match status" value="1"/>
</dbReference>
<comment type="subcellular location">
    <subcellularLocation>
        <location evidence="1 7">Cell membrane</location>
        <topology evidence="1 7">Multi-pass membrane protein</topology>
    </subcellularLocation>
</comment>
<evidence type="ECO:0000256" key="4">
    <source>
        <dbReference type="ARBA" id="ARBA00022692"/>
    </source>
</evidence>
<evidence type="ECO:0000256" key="1">
    <source>
        <dbReference type="ARBA" id="ARBA00004651"/>
    </source>
</evidence>
<evidence type="ECO:0000259" key="9">
    <source>
        <dbReference type="PROSITE" id="PS50928"/>
    </source>
</evidence>
<gene>
    <name evidence="10" type="ORF">ACFPZ3_09295</name>
</gene>
<dbReference type="Proteomes" id="UP001596058">
    <property type="component" value="Unassembled WGS sequence"/>
</dbReference>
<comment type="similarity">
    <text evidence="7">Belongs to the binding-protein-dependent transport system permease family.</text>
</comment>
<proteinExistence type="inferred from homology"/>
<feature type="transmembrane region" description="Helical" evidence="7">
    <location>
        <begin position="134"/>
        <end position="156"/>
    </location>
</feature>
<evidence type="ECO:0000256" key="6">
    <source>
        <dbReference type="ARBA" id="ARBA00023136"/>
    </source>
</evidence>
<protein>
    <submittedName>
        <fullName evidence="10">Carbohydrate ABC transporter permease</fullName>
    </submittedName>
</protein>
<comment type="caution">
    <text evidence="10">The sequence shown here is derived from an EMBL/GenBank/DDBJ whole genome shotgun (WGS) entry which is preliminary data.</text>
</comment>
<keyword evidence="6 7" id="KW-0472">Membrane</keyword>
<evidence type="ECO:0000256" key="5">
    <source>
        <dbReference type="ARBA" id="ARBA00022989"/>
    </source>
</evidence>
<dbReference type="Pfam" id="PF00528">
    <property type="entry name" value="BPD_transp_1"/>
    <property type="match status" value="1"/>
</dbReference>
<keyword evidence="5 7" id="KW-1133">Transmembrane helix</keyword>
<feature type="compositionally biased region" description="Polar residues" evidence="8">
    <location>
        <begin position="1"/>
        <end position="11"/>
    </location>
</feature>
<organism evidence="10 11">
    <name type="scientific">Nonomuraea insulae</name>
    <dbReference type="NCBI Taxonomy" id="1616787"/>
    <lineage>
        <taxon>Bacteria</taxon>
        <taxon>Bacillati</taxon>
        <taxon>Actinomycetota</taxon>
        <taxon>Actinomycetes</taxon>
        <taxon>Streptosporangiales</taxon>
        <taxon>Streptosporangiaceae</taxon>
        <taxon>Nonomuraea</taxon>
    </lineage>
</organism>
<evidence type="ECO:0000313" key="11">
    <source>
        <dbReference type="Proteomes" id="UP001596058"/>
    </source>
</evidence>
<feature type="domain" description="ABC transmembrane type-1" evidence="9">
    <location>
        <begin position="97"/>
        <end position="289"/>
    </location>
</feature>